<evidence type="ECO:0000256" key="1">
    <source>
        <dbReference type="SAM" id="Phobius"/>
    </source>
</evidence>
<evidence type="ECO:0000259" key="2">
    <source>
        <dbReference type="Pfam" id="PF09992"/>
    </source>
</evidence>
<organism evidence="3 4">
    <name type="scientific">Bartonella tamiae Th239</name>
    <dbReference type="NCBI Taxonomy" id="1094558"/>
    <lineage>
        <taxon>Bacteria</taxon>
        <taxon>Pseudomonadati</taxon>
        <taxon>Pseudomonadota</taxon>
        <taxon>Alphaproteobacteria</taxon>
        <taxon>Hyphomicrobiales</taxon>
        <taxon>Bartonellaceae</taxon>
        <taxon>Bartonella</taxon>
    </lineage>
</organism>
<feature type="transmembrane region" description="Helical" evidence="1">
    <location>
        <begin position="6"/>
        <end position="26"/>
    </location>
</feature>
<feature type="domain" description="Phosphodiester glycosidase" evidence="2">
    <location>
        <begin position="108"/>
        <end position="252"/>
    </location>
</feature>
<dbReference type="STRING" id="1094558.ME5_01221"/>
<accession>J1JVT1</accession>
<dbReference type="OrthoDB" id="5515706at2"/>
<dbReference type="EMBL" id="AIMB01000008">
    <property type="protein sequence ID" value="EJF88670.1"/>
    <property type="molecule type" value="Genomic_DNA"/>
</dbReference>
<keyword evidence="1" id="KW-1133">Transmembrane helix</keyword>
<dbReference type="AlphaFoldDB" id="J1JVT1"/>
<keyword evidence="4" id="KW-1185">Reference proteome</keyword>
<dbReference type="RefSeq" id="WP_008039419.1">
    <property type="nucleotide sequence ID" value="NZ_JH725147.1"/>
</dbReference>
<evidence type="ECO:0000313" key="3">
    <source>
        <dbReference type="EMBL" id="EJF88670.1"/>
    </source>
</evidence>
<dbReference type="Pfam" id="PF09992">
    <property type="entry name" value="NAGPA"/>
    <property type="match status" value="1"/>
</dbReference>
<dbReference type="InterPro" id="IPR018711">
    <property type="entry name" value="NAGPA"/>
</dbReference>
<sequence>MTRVIIIIFFVIIFGLLGLFALKLILKSKTHVINIQSEMSESDDNKLSVTKPSFCQRETFEDKAFIVCEVHPKNHEVTLFLNDRNHRPFKYFRHVEKMLQKQQKTLGFAVNGGMYHKDFSAVGLYIENGKKIHEISTKEGPGNFHMKPNGVFFIADESAGILETSTYITSQITPELATQSGPMLVINNVIHPRFIPNSPYLEYRNGVGVKEDGTVVFINSEKKVNFDELARFFRDKHQTPNALYLDGSISSLYAPELQRYDWWYPLGPIIGVVIDK</sequence>
<dbReference type="Proteomes" id="UP000008952">
    <property type="component" value="Unassembled WGS sequence"/>
</dbReference>
<protein>
    <recommendedName>
        <fullName evidence="2">Phosphodiester glycosidase domain-containing protein</fullName>
    </recommendedName>
</protein>
<gene>
    <name evidence="3" type="ORF">ME5_01221</name>
</gene>
<keyword evidence="1" id="KW-0472">Membrane</keyword>
<proteinExistence type="predicted"/>
<dbReference type="eggNOG" id="COG3698">
    <property type="taxonomic scope" value="Bacteria"/>
</dbReference>
<dbReference type="HOGENOM" id="CLU_076045_0_1_5"/>
<dbReference type="PATRIC" id="fig|1094558.3.peg.1320"/>
<evidence type="ECO:0000313" key="4">
    <source>
        <dbReference type="Proteomes" id="UP000008952"/>
    </source>
</evidence>
<reference evidence="3 4" key="1">
    <citation type="submission" date="2012-03" db="EMBL/GenBank/DDBJ databases">
        <title>The Genome Sequence of Bartonella tamiae Th239.</title>
        <authorList>
            <consortium name="The Broad Institute Genome Sequencing Platform"/>
            <consortium name="The Broad Institute Genome Sequencing Center for Infectious Disease"/>
            <person name="Feldgarden M."/>
            <person name="Kirby J."/>
            <person name="Kosoy M."/>
            <person name="Birtles R."/>
            <person name="Probert W.S."/>
            <person name="Chiaraviglio L."/>
            <person name="Young S.K."/>
            <person name="Zeng Q."/>
            <person name="Gargeya S."/>
            <person name="Fitzgerald M."/>
            <person name="Haas B."/>
            <person name="Abouelleil A."/>
            <person name="Alvarado L."/>
            <person name="Arachchi H.M."/>
            <person name="Berlin A."/>
            <person name="Chapman S.B."/>
            <person name="Gearin G."/>
            <person name="Goldberg J."/>
            <person name="Griggs A."/>
            <person name="Gujja S."/>
            <person name="Hansen M."/>
            <person name="Heiman D."/>
            <person name="Howarth C."/>
            <person name="Larimer J."/>
            <person name="Lui A."/>
            <person name="MacDonald P.J.P."/>
            <person name="McCowen C."/>
            <person name="Montmayeur A."/>
            <person name="Murphy C."/>
            <person name="Neiman D."/>
            <person name="Pearson M."/>
            <person name="Priest M."/>
            <person name="Roberts A."/>
            <person name="Saif S."/>
            <person name="Shea T."/>
            <person name="Sisk P."/>
            <person name="Stolte C."/>
            <person name="Sykes S."/>
            <person name="Wortman J."/>
            <person name="Nusbaum C."/>
            <person name="Birren B."/>
        </authorList>
    </citation>
    <scope>NUCLEOTIDE SEQUENCE [LARGE SCALE GENOMIC DNA]</scope>
    <source>
        <strain evidence="3 4">Th239</strain>
    </source>
</reference>
<keyword evidence="1" id="KW-0812">Transmembrane</keyword>
<comment type="caution">
    <text evidence="3">The sequence shown here is derived from an EMBL/GenBank/DDBJ whole genome shotgun (WGS) entry which is preliminary data.</text>
</comment>
<name>J1JVT1_9HYPH</name>